<dbReference type="EMBL" id="JACBAE010001034">
    <property type="protein sequence ID" value="KAF7173957.1"/>
    <property type="molecule type" value="Genomic_DNA"/>
</dbReference>
<dbReference type="Proteomes" id="UP000654922">
    <property type="component" value="Unassembled WGS sequence"/>
</dbReference>
<sequence>MDLVKKRPDAKPGQLAGHKRKSDAEPSKNPITKEVRERLDAMSPTEKTIEKAKNADRLTVCRAILQLRATAEYQSASKAEQDRVQEACVCIEPHLRLLRDWVDRENIKGHPNKTSPWDVGVILPHHPNATTYAQELRNGPAQDTVNTKNAAIQPAMQKIRNKLYPPTTNRSSPLRSALMPLMMT</sequence>
<name>A0A8H6QKP2_9EURO</name>
<feature type="compositionally biased region" description="Basic and acidic residues" evidence="1">
    <location>
        <begin position="22"/>
        <end position="40"/>
    </location>
</feature>
<evidence type="ECO:0000313" key="2">
    <source>
        <dbReference type="EMBL" id="KAF7173957.1"/>
    </source>
</evidence>
<feature type="compositionally biased region" description="Basic and acidic residues" evidence="1">
    <location>
        <begin position="1"/>
        <end position="10"/>
    </location>
</feature>
<gene>
    <name evidence="2" type="ORF">CNMCM5623_006234</name>
</gene>
<reference evidence="2" key="1">
    <citation type="submission" date="2020-06" db="EMBL/GenBank/DDBJ databases">
        <title>Draft genome sequences of strains closely related to Aspergillus parafelis and Aspergillus hiratsukae.</title>
        <authorList>
            <person name="Dos Santos R.A.C."/>
            <person name="Rivero-Menendez O."/>
            <person name="Steenwyk J.L."/>
            <person name="Mead M.E."/>
            <person name="Goldman G.H."/>
            <person name="Alastruey-Izquierdo A."/>
            <person name="Rokas A."/>
        </authorList>
    </citation>
    <scope>NUCLEOTIDE SEQUENCE</scope>
    <source>
        <strain evidence="2">CNM-CM5623</strain>
    </source>
</reference>
<dbReference type="AlphaFoldDB" id="A0A8H6QKP2"/>
<feature type="region of interest" description="Disordered" evidence="1">
    <location>
        <begin position="1"/>
        <end position="42"/>
    </location>
</feature>
<proteinExistence type="predicted"/>
<accession>A0A8H6QKP2</accession>
<comment type="caution">
    <text evidence="2">The sequence shown here is derived from an EMBL/GenBank/DDBJ whole genome shotgun (WGS) entry which is preliminary data.</text>
</comment>
<dbReference type="OrthoDB" id="4510914at2759"/>
<organism evidence="2 3">
    <name type="scientific">Aspergillus felis</name>
    <dbReference type="NCBI Taxonomy" id="1287682"/>
    <lineage>
        <taxon>Eukaryota</taxon>
        <taxon>Fungi</taxon>
        <taxon>Dikarya</taxon>
        <taxon>Ascomycota</taxon>
        <taxon>Pezizomycotina</taxon>
        <taxon>Eurotiomycetes</taxon>
        <taxon>Eurotiomycetidae</taxon>
        <taxon>Eurotiales</taxon>
        <taxon>Aspergillaceae</taxon>
        <taxon>Aspergillus</taxon>
        <taxon>Aspergillus subgen. Fumigati</taxon>
    </lineage>
</organism>
<protein>
    <submittedName>
        <fullName evidence="2">Uncharacterized protein</fullName>
    </submittedName>
</protein>
<evidence type="ECO:0000313" key="3">
    <source>
        <dbReference type="Proteomes" id="UP000654922"/>
    </source>
</evidence>
<feature type="region of interest" description="Disordered" evidence="1">
    <location>
        <begin position="163"/>
        <end position="184"/>
    </location>
</feature>
<evidence type="ECO:0000256" key="1">
    <source>
        <dbReference type="SAM" id="MobiDB-lite"/>
    </source>
</evidence>